<reference evidence="1 2" key="1">
    <citation type="submission" date="2016-10" db="EMBL/GenBank/DDBJ databases">
        <authorList>
            <person name="de Groot N.N."/>
        </authorList>
    </citation>
    <scope>NUCLEOTIDE SEQUENCE [LARGE SCALE GENOMIC DNA]</scope>
    <source>
        <strain evidence="1 2">IBRC-M10015</strain>
    </source>
</reference>
<organism evidence="1 2">
    <name type="scientific">Halovenus aranensis</name>
    <dbReference type="NCBI Taxonomy" id="890420"/>
    <lineage>
        <taxon>Archaea</taxon>
        <taxon>Methanobacteriati</taxon>
        <taxon>Methanobacteriota</taxon>
        <taxon>Stenosarchaea group</taxon>
        <taxon>Halobacteria</taxon>
        <taxon>Halobacteriales</taxon>
        <taxon>Haloarculaceae</taxon>
        <taxon>Halovenus</taxon>
    </lineage>
</organism>
<sequence length="69" mass="7400">MAEEFLKAASTYKVFGKSIPGPVLIIGIVSTLPVQEIDINTVPSFLNLAAFLCWSTNTIKFAELAQPSG</sequence>
<dbReference type="Proteomes" id="UP000198856">
    <property type="component" value="Unassembled WGS sequence"/>
</dbReference>
<evidence type="ECO:0000313" key="1">
    <source>
        <dbReference type="EMBL" id="SDJ52766.1"/>
    </source>
</evidence>
<name>A0A1G8UFW8_9EURY</name>
<gene>
    <name evidence="1" type="ORF">SAMN05216226_104243</name>
</gene>
<protein>
    <submittedName>
        <fullName evidence="1">Uncharacterized protein</fullName>
    </submittedName>
</protein>
<dbReference type="EMBL" id="FNFC01000004">
    <property type="protein sequence ID" value="SDJ52766.1"/>
    <property type="molecule type" value="Genomic_DNA"/>
</dbReference>
<accession>A0A1G8UFW8</accession>
<keyword evidence="2" id="KW-1185">Reference proteome</keyword>
<evidence type="ECO:0000313" key="2">
    <source>
        <dbReference type="Proteomes" id="UP000198856"/>
    </source>
</evidence>
<proteinExistence type="predicted"/>
<dbReference type="AlphaFoldDB" id="A0A1G8UFW8"/>